<dbReference type="InterPro" id="IPR016181">
    <property type="entry name" value="Acyl_CoA_acyltransferase"/>
</dbReference>
<dbReference type="SUPFAM" id="SSF55729">
    <property type="entry name" value="Acyl-CoA N-acyltransferases (Nat)"/>
    <property type="match status" value="1"/>
</dbReference>
<dbReference type="KEGG" id="mng:MNEG_0184"/>
<dbReference type="AlphaFoldDB" id="A0A0D2MZC4"/>
<keyword evidence="3" id="KW-1185">Reference proteome</keyword>
<dbReference type="Gene3D" id="3.40.630.30">
    <property type="match status" value="1"/>
</dbReference>
<dbReference type="PROSITE" id="PS51186">
    <property type="entry name" value="GNAT"/>
    <property type="match status" value="1"/>
</dbReference>
<evidence type="ECO:0000259" key="1">
    <source>
        <dbReference type="PROSITE" id="PS51186"/>
    </source>
</evidence>
<name>A0A0D2MZC4_9CHLO</name>
<dbReference type="RefSeq" id="XP_013906784.1">
    <property type="nucleotide sequence ID" value="XM_014051330.1"/>
</dbReference>
<dbReference type="PANTHER" id="PTHR42791">
    <property type="entry name" value="GNAT FAMILY ACETYLTRANSFERASE"/>
    <property type="match status" value="1"/>
</dbReference>
<gene>
    <name evidence="2" type="ORF">MNEG_0184</name>
</gene>
<dbReference type="GeneID" id="25726302"/>
<proteinExistence type="predicted"/>
<dbReference type="InterPro" id="IPR052523">
    <property type="entry name" value="Trichothecene_AcTrans"/>
</dbReference>
<dbReference type="GO" id="GO:0016747">
    <property type="term" value="F:acyltransferase activity, transferring groups other than amino-acyl groups"/>
    <property type="evidence" value="ECO:0007669"/>
    <property type="project" value="InterPro"/>
</dbReference>
<organism evidence="2 3">
    <name type="scientific">Monoraphidium neglectum</name>
    <dbReference type="NCBI Taxonomy" id="145388"/>
    <lineage>
        <taxon>Eukaryota</taxon>
        <taxon>Viridiplantae</taxon>
        <taxon>Chlorophyta</taxon>
        <taxon>core chlorophytes</taxon>
        <taxon>Chlorophyceae</taxon>
        <taxon>CS clade</taxon>
        <taxon>Sphaeropleales</taxon>
        <taxon>Selenastraceae</taxon>
        <taxon>Monoraphidium</taxon>
    </lineage>
</organism>
<protein>
    <recommendedName>
        <fullName evidence="1">N-acetyltransferase domain-containing protein</fullName>
    </recommendedName>
</protein>
<sequence>MPAGLGAPAMHTLTAVAPADVPCVAALYANVFAANPAYGSIFQSSEKRERIAALEWLFARRLQALLAAGNPFFMTRDPASGEVCGAGGVILPGTYPGLLDFLWHGMAAWPLLWGWGSMLRALALDQRLGAGEASEGGAIAHLSMLAVRPESRGIASALITRLLEDAPRGSRVMLTTQDSGAVALYQRHGFRVLVESQVAPRGSSTTFTSWSMVLGRGQVADRRAPSGPKNDTGG</sequence>
<feature type="domain" description="N-acetyltransferase" evidence="1">
    <location>
        <begin position="125"/>
        <end position="217"/>
    </location>
</feature>
<dbReference type="InterPro" id="IPR000182">
    <property type="entry name" value="GNAT_dom"/>
</dbReference>
<dbReference type="Pfam" id="PF13673">
    <property type="entry name" value="Acetyltransf_10"/>
    <property type="match status" value="1"/>
</dbReference>
<dbReference type="Proteomes" id="UP000054498">
    <property type="component" value="Unassembled WGS sequence"/>
</dbReference>
<dbReference type="EMBL" id="KK100233">
    <property type="protein sequence ID" value="KIZ07765.1"/>
    <property type="molecule type" value="Genomic_DNA"/>
</dbReference>
<evidence type="ECO:0000313" key="2">
    <source>
        <dbReference type="EMBL" id="KIZ07765.1"/>
    </source>
</evidence>
<dbReference type="PANTHER" id="PTHR42791:SF1">
    <property type="entry name" value="N-ACETYLTRANSFERASE DOMAIN-CONTAINING PROTEIN"/>
    <property type="match status" value="1"/>
</dbReference>
<accession>A0A0D2MZC4</accession>
<reference evidence="2 3" key="1">
    <citation type="journal article" date="2013" name="BMC Genomics">
        <title>Reconstruction of the lipid metabolism for the microalga Monoraphidium neglectum from its genome sequence reveals characteristics suitable for biofuel production.</title>
        <authorList>
            <person name="Bogen C."/>
            <person name="Al-Dilaimi A."/>
            <person name="Albersmeier A."/>
            <person name="Wichmann J."/>
            <person name="Grundmann M."/>
            <person name="Rupp O."/>
            <person name="Lauersen K.J."/>
            <person name="Blifernez-Klassen O."/>
            <person name="Kalinowski J."/>
            <person name="Goesmann A."/>
            <person name="Mussgnug J.H."/>
            <person name="Kruse O."/>
        </authorList>
    </citation>
    <scope>NUCLEOTIDE SEQUENCE [LARGE SCALE GENOMIC DNA]</scope>
    <source>
        <strain evidence="2 3">SAG 48.87</strain>
    </source>
</reference>
<evidence type="ECO:0000313" key="3">
    <source>
        <dbReference type="Proteomes" id="UP000054498"/>
    </source>
</evidence>